<feature type="chain" id="PRO_5047453623" evidence="1">
    <location>
        <begin position="27"/>
        <end position="82"/>
    </location>
</feature>
<dbReference type="EMBL" id="JASNFN010000037">
    <property type="protein sequence ID" value="MDP5185141.1"/>
    <property type="molecule type" value="Genomic_DNA"/>
</dbReference>
<comment type="caution">
    <text evidence="2">The sequence shown here is derived from an EMBL/GenBank/DDBJ whole genome shotgun (WGS) entry which is preliminary data.</text>
</comment>
<sequence>MSARRALISTAAASVLLIAPATAAWAEPGSGGCQAFGQGVSTLANTVFPKGQFGENASTVATSGPRAFPEQIVYPEQDAACP</sequence>
<dbReference type="RefSeq" id="WP_306001668.1">
    <property type="nucleotide sequence ID" value="NZ_JASNFN010000037.1"/>
</dbReference>
<feature type="signal peptide" evidence="1">
    <location>
        <begin position="1"/>
        <end position="26"/>
    </location>
</feature>
<gene>
    <name evidence="2" type="ORF">QOZ88_21115</name>
</gene>
<keyword evidence="1" id="KW-0732">Signal</keyword>
<accession>A0ABT9IHU3</accession>
<evidence type="ECO:0000313" key="3">
    <source>
        <dbReference type="Proteomes" id="UP001233673"/>
    </source>
</evidence>
<dbReference type="Proteomes" id="UP001233673">
    <property type="component" value="Unassembled WGS sequence"/>
</dbReference>
<keyword evidence="3" id="KW-1185">Reference proteome</keyword>
<dbReference type="PROSITE" id="PS51318">
    <property type="entry name" value="TAT"/>
    <property type="match status" value="1"/>
</dbReference>
<protein>
    <submittedName>
        <fullName evidence="2">Uncharacterized protein</fullName>
    </submittedName>
</protein>
<name>A0ABT9IHU3_9ACTN</name>
<proteinExistence type="predicted"/>
<organism evidence="2 3">
    <name type="scientific">Blastococcus carthaginiensis</name>
    <dbReference type="NCBI Taxonomy" id="3050034"/>
    <lineage>
        <taxon>Bacteria</taxon>
        <taxon>Bacillati</taxon>
        <taxon>Actinomycetota</taxon>
        <taxon>Actinomycetes</taxon>
        <taxon>Geodermatophilales</taxon>
        <taxon>Geodermatophilaceae</taxon>
        <taxon>Blastococcus</taxon>
    </lineage>
</organism>
<evidence type="ECO:0000256" key="1">
    <source>
        <dbReference type="SAM" id="SignalP"/>
    </source>
</evidence>
<reference evidence="3" key="1">
    <citation type="submission" date="2023-05" db="EMBL/GenBank/DDBJ databases">
        <title>Draft genome of Pseudofrankia sp. BMG5.37.</title>
        <authorList>
            <person name="Gtari M."/>
            <person name="Ghodhbane F."/>
            <person name="Sbissi I."/>
        </authorList>
    </citation>
    <scope>NUCLEOTIDE SEQUENCE [LARGE SCALE GENOMIC DNA]</scope>
    <source>
        <strain evidence="3">BMG 814</strain>
    </source>
</reference>
<evidence type="ECO:0000313" key="2">
    <source>
        <dbReference type="EMBL" id="MDP5185141.1"/>
    </source>
</evidence>
<dbReference type="InterPro" id="IPR006311">
    <property type="entry name" value="TAT_signal"/>
</dbReference>